<keyword evidence="3" id="KW-1185">Reference proteome</keyword>
<accession>A0A0E0INV3</accession>
<name>A0A0E0INV3_ORYNI</name>
<dbReference type="HOGENOM" id="CLU_1780419_0_0_1"/>
<feature type="signal peptide" evidence="1">
    <location>
        <begin position="1"/>
        <end position="17"/>
    </location>
</feature>
<organism evidence="2">
    <name type="scientific">Oryza nivara</name>
    <name type="common">Indian wild rice</name>
    <name type="synonym">Oryza sativa f. spontanea</name>
    <dbReference type="NCBI Taxonomy" id="4536"/>
    <lineage>
        <taxon>Eukaryota</taxon>
        <taxon>Viridiplantae</taxon>
        <taxon>Streptophyta</taxon>
        <taxon>Embryophyta</taxon>
        <taxon>Tracheophyta</taxon>
        <taxon>Spermatophyta</taxon>
        <taxon>Magnoliopsida</taxon>
        <taxon>Liliopsida</taxon>
        <taxon>Poales</taxon>
        <taxon>Poaceae</taxon>
        <taxon>BOP clade</taxon>
        <taxon>Oryzoideae</taxon>
        <taxon>Oryzeae</taxon>
        <taxon>Oryzinae</taxon>
        <taxon>Oryza</taxon>
    </lineage>
</organism>
<evidence type="ECO:0000256" key="1">
    <source>
        <dbReference type="SAM" id="SignalP"/>
    </source>
</evidence>
<evidence type="ECO:0000313" key="3">
    <source>
        <dbReference type="Proteomes" id="UP000006591"/>
    </source>
</evidence>
<keyword evidence="1" id="KW-0732">Signal</keyword>
<dbReference type="Proteomes" id="UP000006591">
    <property type="component" value="Chromosome 10"/>
</dbReference>
<dbReference type="Gramene" id="ONIVA10G00390.1">
    <property type="protein sequence ID" value="ONIVA10G00390.1"/>
    <property type="gene ID" value="ONIVA10G00390"/>
</dbReference>
<evidence type="ECO:0000313" key="2">
    <source>
        <dbReference type="EnsemblPlants" id="ONIVA10G00390.1"/>
    </source>
</evidence>
<dbReference type="EnsemblPlants" id="ONIVA10G00390.1">
    <property type="protein sequence ID" value="ONIVA10G00390.1"/>
    <property type="gene ID" value="ONIVA10G00390"/>
</dbReference>
<dbReference type="AlphaFoldDB" id="A0A0E0INV3"/>
<feature type="chain" id="PRO_5002362977" description="Secreted protein" evidence="1">
    <location>
        <begin position="18"/>
        <end position="146"/>
    </location>
</feature>
<evidence type="ECO:0008006" key="4">
    <source>
        <dbReference type="Google" id="ProtNLM"/>
    </source>
</evidence>
<sequence>MAVAVLIESWVCMVCVASERAAHGDVERVLRNVAQWPAWRLAPGAIGSAAFVAETPLFIFNLQPFLCVRERELCSCVPRLIPTSWWSVDLELPYVGEERRGVAASHGLLRVRVDKMPTRVAALGPHHGGHAYLFSTQSISPLASQQ</sequence>
<protein>
    <recommendedName>
        <fullName evidence="4">Secreted protein</fullName>
    </recommendedName>
</protein>
<proteinExistence type="predicted"/>
<reference evidence="2" key="2">
    <citation type="submission" date="2018-04" db="EMBL/GenBank/DDBJ databases">
        <title>OnivRS2 (Oryza nivara Reference Sequence Version 2).</title>
        <authorList>
            <person name="Zhang J."/>
            <person name="Kudrna D."/>
            <person name="Lee S."/>
            <person name="Talag J."/>
            <person name="Rajasekar S."/>
            <person name="Welchert J."/>
            <person name="Hsing Y.-I."/>
            <person name="Wing R.A."/>
        </authorList>
    </citation>
    <scope>NUCLEOTIDE SEQUENCE [LARGE SCALE GENOMIC DNA]</scope>
</reference>
<reference evidence="2" key="1">
    <citation type="submission" date="2015-04" db="UniProtKB">
        <authorList>
            <consortium name="EnsemblPlants"/>
        </authorList>
    </citation>
    <scope>IDENTIFICATION</scope>
    <source>
        <strain evidence="2">SL10</strain>
    </source>
</reference>